<dbReference type="SMART" id="SM00842">
    <property type="entry name" value="FtsA"/>
    <property type="match status" value="1"/>
</dbReference>
<organism evidence="6">
    <name type="scientific">marine metagenome</name>
    <dbReference type="NCBI Taxonomy" id="408172"/>
    <lineage>
        <taxon>unclassified sequences</taxon>
        <taxon>metagenomes</taxon>
        <taxon>ecological metagenomes</taxon>
    </lineage>
</organism>
<evidence type="ECO:0000313" key="6">
    <source>
        <dbReference type="EMBL" id="SVA37680.1"/>
    </source>
</evidence>
<protein>
    <recommendedName>
        <fullName evidence="5">SHS2 domain-containing protein</fullName>
    </recommendedName>
</protein>
<dbReference type="GO" id="GO:0051301">
    <property type="term" value="P:cell division"/>
    <property type="evidence" value="ECO:0007669"/>
    <property type="project" value="UniProtKB-KW"/>
</dbReference>
<evidence type="ECO:0000259" key="5">
    <source>
        <dbReference type="SMART" id="SM00842"/>
    </source>
</evidence>
<evidence type="ECO:0000256" key="2">
    <source>
        <dbReference type="ARBA" id="ARBA00022618"/>
    </source>
</evidence>
<keyword evidence="4" id="KW-0131">Cell cycle</keyword>
<dbReference type="Gene3D" id="3.30.1490.110">
    <property type="match status" value="1"/>
</dbReference>
<dbReference type="Gene3D" id="3.30.420.40">
    <property type="match status" value="2"/>
</dbReference>
<dbReference type="PIRSF" id="PIRSF003101">
    <property type="entry name" value="FtsA"/>
    <property type="match status" value="1"/>
</dbReference>
<dbReference type="HAMAP" id="MF_02033">
    <property type="entry name" value="FtsA"/>
    <property type="match status" value="1"/>
</dbReference>
<dbReference type="PANTHER" id="PTHR32432:SF4">
    <property type="entry name" value="CELL DIVISION PROTEIN FTSA"/>
    <property type="match status" value="1"/>
</dbReference>
<feature type="domain" description="SHS2" evidence="5">
    <location>
        <begin position="7"/>
        <end position="194"/>
    </location>
</feature>
<evidence type="ECO:0000256" key="4">
    <source>
        <dbReference type="ARBA" id="ARBA00023306"/>
    </source>
</evidence>
<dbReference type="Pfam" id="PF14450">
    <property type="entry name" value="FtsA"/>
    <property type="match status" value="1"/>
</dbReference>
<dbReference type="GO" id="GO:0009898">
    <property type="term" value="C:cytoplasmic side of plasma membrane"/>
    <property type="evidence" value="ECO:0007669"/>
    <property type="project" value="TreeGrafter"/>
</dbReference>
<keyword evidence="2" id="KW-0132">Cell division</keyword>
<gene>
    <name evidence="6" type="ORF">METZ01_LOCUS90534</name>
</gene>
<keyword evidence="1" id="KW-1003">Cell membrane</keyword>
<dbReference type="InterPro" id="IPR043129">
    <property type="entry name" value="ATPase_NBD"/>
</dbReference>
<proteinExistence type="inferred from homology"/>
<dbReference type="SUPFAM" id="SSF53067">
    <property type="entry name" value="Actin-like ATPase domain"/>
    <property type="match status" value="2"/>
</dbReference>
<evidence type="ECO:0000256" key="3">
    <source>
        <dbReference type="ARBA" id="ARBA00023136"/>
    </source>
</evidence>
<dbReference type="InterPro" id="IPR003494">
    <property type="entry name" value="SHS2_FtsA"/>
</dbReference>
<sequence length="412" mass="44479">MSKTNFYSVIDVGTSKIRTIIMRVGTDGEFKIVGSSVVVNQGMKKGKITDRSLIEESIKTSISQAARYLEGRPPPISIAISGINTSCTNTTGITYPKSLDRSISSKDLEALVETSYPNPRQDQSVVHVMPISFLIDGSRAVRNPVGYHAGRLQVESYVVFGDQEQVSGLLEAVQSSGVRAETLVLSSLAAAESALSRNEKELGSVLIDIGAGTTEIAVFKNGSLWYHSCLPIGGNQITNDLSVALDIPWEFAERVKVAWGHANPNNKQCESEGMVPSLNGRPRKDIKRSTVCRPIIDRLEETLGLCMLKIQNAGLDKMPIGGIVITGGVAATKGLDELAKTIFDCPVRIGTPSGIKGLSSELNHPSYSTVLGMLLWNLQPSPGVRNFINDSGRSWGHKALVSRLKKVMEVKT</sequence>
<dbReference type="InterPro" id="IPR020823">
    <property type="entry name" value="Cell_div_FtsA"/>
</dbReference>
<dbReference type="EMBL" id="UINC01008369">
    <property type="protein sequence ID" value="SVA37680.1"/>
    <property type="molecule type" value="Genomic_DNA"/>
</dbReference>
<dbReference type="GO" id="GO:0032153">
    <property type="term" value="C:cell division site"/>
    <property type="evidence" value="ECO:0007669"/>
    <property type="project" value="TreeGrafter"/>
</dbReference>
<evidence type="ECO:0000256" key="1">
    <source>
        <dbReference type="ARBA" id="ARBA00022475"/>
    </source>
</evidence>
<accession>A0A381VBD6</accession>
<dbReference type="PANTHER" id="PTHR32432">
    <property type="entry name" value="CELL DIVISION PROTEIN FTSA-RELATED"/>
    <property type="match status" value="1"/>
</dbReference>
<dbReference type="CDD" id="cd24048">
    <property type="entry name" value="ASKHA_NBD_FtsA"/>
    <property type="match status" value="1"/>
</dbReference>
<dbReference type="NCBIfam" id="TIGR01174">
    <property type="entry name" value="ftsA"/>
    <property type="match status" value="1"/>
</dbReference>
<reference evidence="6" key="1">
    <citation type="submission" date="2018-05" db="EMBL/GenBank/DDBJ databases">
        <authorList>
            <person name="Lanie J.A."/>
            <person name="Ng W.-L."/>
            <person name="Kazmierczak K.M."/>
            <person name="Andrzejewski T.M."/>
            <person name="Davidsen T.M."/>
            <person name="Wayne K.J."/>
            <person name="Tettelin H."/>
            <person name="Glass J.I."/>
            <person name="Rusch D."/>
            <person name="Podicherti R."/>
            <person name="Tsui H.-C.T."/>
            <person name="Winkler M.E."/>
        </authorList>
    </citation>
    <scope>NUCLEOTIDE SEQUENCE</scope>
</reference>
<name>A0A381VBD6_9ZZZZ</name>
<dbReference type="Pfam" id="PF02491">
    <property type="entry name" value="SHS2_FTSA"/>
    <property type="match status" value="1"/>
</dbReference>
<dbReference type="AlphaFoldDB" id="A0A381VBD6"/>
<keyword evidence="3" id="KW-0472">Membrane</keyword>
<dbReference type="InterPro" id="IPR050696">
    <property type="entry name" value="FtsA/MreB"/>
</dbReference>